<dbReference type="NCBIfam" id="TIGR00072">
    <property type="entry name" value="hydrog_prot"/>
    <property type="match status" value="1"/>
</dbReference>
<keyword evidence="5" id="KW-0064">Aspartyl protease</keyword>
<evidence type="ECO:0000256" key="2">
    <source>
        <dbReference type="ARBA" id="ARBA00022596"/>
    </source>
</evidence>
<dbReference type="PANTHER" id="PTHR30302:SF1">
    <property type="entry name" value="HYDROGENASE 2 MATURATION PROTEASE"/>
    <property type="match status" value="1"/>
</dbReference>
<dbReference type="EMBL" id="MOEN01000006">
    <property type="protein sequence ID" value="OMH40972.1"/>
    <property type="molecule type" value="Genomic_DNA"/>
</dbReference>
<dbReference type="Gene3D" id="3.40.50.1450">
    <property type="entry name" value="HybD-like"/>
    <property type="match status" value="1"/>
</dbReference>
<keyword evidence="8" id="KW-1185">Reference proteome</keyword>
<evidence type="ECO:0000256" key="1">
    <source>
        <dbReference type="ARBA" id="ARBA00006814"/>
    </source>
</evidence>
<comment type="caution">
    <text evidence="7">The sequence shown here is derived from an EMBL/GenBank/DDBJ whole genome shotgun (WGS) entry which is preliminary data.</text>
</comment>
<organism evidence="7 8">
    <name type="scientific">Desulfurobacterium indicum</name>
    <dbReference type="NCBI Taxonomy" id="1914305"/>
    <lineage>
        <taxon>Bacteria</taxon>
        <taxon>Pseudomonadati</taxon>
        <taxon>Aquificota</taxon>
        <taxon>Aquificia</taxon>
        <taxon>Desulfurobacteriales</taxon>
        <taxon>Desulfurobacteriaceae</taxon>
        <taxon>Desulfurobacterium</taxon>
    </lineage>
</organism>
<evidence type="ECO:0000256" key="5">
    <source>
        <dbReference type="ARBA" id="ARBA00022750"/>
    </source>
</evidence>
<dbReference type="InterPro" id="IPR023430">
    <property type="entry name" value="Pept_HybD-like_dom_sf"/>
</dbReference>
<evidence type="ECO:0000313" key="7">
    <source>
        <dbReference type="EMBL" id="OMH40972.1"/>
    </source>
</evidence>
<dbReference type="FunFam" id="3.40.50.1450:FF:000002">
    <property type="entry name" value="Hydrogenase 1 maturation protease"/>
    <property type="match status" value="1"/>
</dbReference>
<dbReference type="GO" id="GO:0046872">
    <property type="term" value="F:metal ion binding"/>
    <property type="evidence" value="ECO:0007669"/>
    <property type="project" value="UniProtKB-KW"/>
</dbReference>
<gene>
    <name evidence="7" type="ORF">BLW93_02560</name>
</gene>
<dbReference type="STRING" id="1914305.BLW93_02560"/>
<evidence type="ECO:0000256" key="3">
    <source>
        <dbReference type="ARBA" id="ARBA00022670"/>
    </source>
</evidence>
<dbReference type="Pfam" id="PF01750">
    <property type="entry name" value="HycI"/>
    <property type="match status" value="1"/>
</dbReference>
<evidence type="ECO:0000256" key="4">
    <source>
        <dbReference type="ARBA" id="ARBA00022723"/>
    </source>
</evidence>
<protein>
    <submittedName>
        <fullName evidence="7">Hydrogenase maturation protease</fullName>
    </submittedName>
</protein>
<keyword evidence="3 7" id="KW-0645">Protease</keyword>
<name>A0A1R1MMB9_9BACT</name>
<keyword evidence="2" id="KW-0533">Nickel</keyword>
<dbReference type="RefSeq" id="WP_076712582.1">
    <property type="nucleotide sequence ID" value="NZ_MOEN01000006.1"/>
</dbReference>
<dbReference type="GO" id="GO:0004190">
    <property type="term" value="F:aspartic-type endopeptidase activity"/>
    <property type="evidence" value="ECO:0007669"/>
    <property type="project" value="UniProtKB-KW"/>
</dbReference>
<dbReference type="Proteomes" id="UP000187408">
    <property type="component" value="Unassembled WGS sequence"/>
</dbReference>
<dbReference type="SUPFAM" id="SSF53163">
    <property type="entry name" value="HybD-like"/>
    <property type="match status" value="1"/>
</dbReference>
<keyword evidence="6" id="KW-0378">Hydrolase</keyword>
<reference evidence="7 8" key="1">
    <citation type="submission" date="2016-10" db="EMBL/GenBank/DDBJ databases">
        <title>Genome sequence of a sulfur-reducing bacterium Desulfurobacterium indicum K6013.</title>
        <authorList>
            <person name="Cao J."/>
            <person name="Shao Z."/>
            <person name="Alain K."/>
            <person name="Jebbar M."/>
        </authorList>
    </citation>
    <scope>NUCLEOTIDE SEQUENCE [LARGE SCALE GENOMIC DNA]</scope>
    <source>
        <strain evidence="7 8">K6013</strain>
    </source>
</reference>
<proteinExistence type="inferred from homology"/>
<dbReference type="InterPro" id="IPR000671">
    <property type="entry name" value="Peptidase_A31"/>
</dbReference>
<keyword evidence="4" id="KW-0479">Metal-binding</keyword>
<dbReference type="PANTHER" id="PTHR30302">
    <property type="entry name" value="HYDROGENASE 1 MATURATION PROTEASE"/>
    <property type="match status" value="1"/>
</dbReference>
<sequence>MEKIGIMGVGNILLGDEGFGVHFIEYFKRRYDVPENVELIDGGTAGIFLSPLIDYIKKLIIIDVVAVDAEPGSIYTYDKEDFYIDNLPLKLSPHQIGLQEVLLLNDIKGSCPEYVKLIGIVPASLDPDTELSPILKEKLKDVEKLVIEELKALGVEVKPKKLDSEEKIWWERDKKEV</sequence>
<accession>A0A1R1MMB9</accession>
<dbReference type="GO" id="GO:0008047">
    <property type="term" value="F:enzyme activator activity"/>
    <property type="evidence" value="ECO:0007669"/>
    <property type="project" value="InterPro"/>
</dbReference>
<comment type="similarity">
    <text evidence="1">Belongs to the peptidase A31 family.</text>
</comment>
<dbReference type="CDD" id="cd06062">
    <property type="entry name" value="H2MP_MemB-H2up"/>
    <property type="match status" value="1"/>
</dbReference>
<dbReference type="GO" id="GO:0016485">
    <property type="term" value="P:protein processing"/>
    <property type="evidence" value="ECO:0007669"/>
    <property type="project" value="TreeGrafter"/>
</dbReference>
<evidence type="ECO:0000256" key="6">
    <source>
        <dbReference type="ARBA" id="ARBA00022801"/>
    </source>
</evidence>
<dbReference type="AlphaFoldDB" id="A0A1R1MMB9"/>
<dbReference type="OrthoDB" id="9794619at2"/>
<evidence type="ECO:0000313" key="8">
    <source>
        <dbReference type="Proteomes" id="UP000187408"/>
    </source>
</evidence>
<dbReference type="PRINTS" id="PR00446">
    <property type="entry name" value="HYDRGNUPTAKE"/>
</dbReference>